<dbReference type="STRING" id="195064.SAMN05421721_11349"/>
<evidence type="ECO:0000256" key="1">
    <source>
        <dbReference type="ARBA" id="ARBA00007261"/>
    </source>
</evidence>
<dbReference type="Proteomes" id="UP000199556">
    <property type="component" value="Unassembled WGS sequence"/>
</dbReference>
<reference evidence="4 5" key="1">
    <citation type="submission" date="2016-10" db="EMBL/GenBank/DDBJ databases">
        <authorList>
            <person name="de Groot N.N."/>
        </authorList>
    </citation>
    <scope>NUCLEOTIDE SEQUENCE [LARGE SCALE GENOMIC DNA]</scope>
    <source>
        <strain evidence="4 5">DSM 4180</strain>
    </source>
</reference>
<proteinExistence type="inferred from homology"/>
<comment type="similarity">
    <text evidence="1">Belongs to the peptidase M16 family.</text>
</comment>
<dbReference type="AlphaFoldDB" id="A0A1I4S6P2"/>
<dbReference type="InterPro" id="IPR011765">
    <property type="entry name" value="Pept_M16_N"/>
</dbReference>
<dbReference type="PANTHER" id="PTHR11851:SF49">
    <property type="entry name" value="MITOCHONDRIAL-PROCESSING PEPTIDASE SUBUNIT ALPHA"/>
    <property type="match status" value="1"/>
</dbReference>
<dbReference type="InterPro" id="IPR011249">
    <property type="entry name" value="Metalloenz_LuxS/M16"/>
</dbReference>
<evidence type="ECO:0000313" key="4">
    <source>
        <dbReference type="EMBL" id="SFM60031.1"/>
    </source>
</evidence>
<evidence type="ECO:0000313" key="5">
    <source>
        <dbReference type="Proteomes" id="UP000199556"/>
    </source>
</evidence>
<dbReference type="GO" id="GO:0008233">
    <property type="term" value="F:peptidase activity"/>
    <property type="evidence" value="ECO:0007669"/>
    <property type="project" value="UniProtKB-KW"/>
</dbReference>
<gene>
    <name evidence="4" type="ORF">SAMN05421721_11349</name>
</gene>
<feature type="domain" description="Peptidase M16 C-terminal" evidence="3">
    <location>
        <begin position="219"/>
        <end position="400"/>
    </location>
</feature>
<evidence type="ECO:0000259" key="3">
    <source>
        <dbReference type="Pfam" id="PF05193"/>
    </source>
</evidence>
<dbReference type="Pfam" id="PF00675">
    <property type="entry name" value="Peptidase_M16"/>
    <property type="match status" value="1"/>
</dbReference>
<organism evidence="4 5">
    <name type="scientific">Ectothiorhodospira mobilis</name>
    <dbReference type="NCBI Taxonomy" id="195064"/>
    <lineage>
        <taxon>Bacteria</taxon>
        <taxon>Pseudomonadati</taxon>
        <taxon>Pseudomonadota</taxon>
        <taxon>Gammaproteobacteria</taxon>
        <taxon>Chromatiales</taxon>
        <taxon>Ectothiorhodospiraceae</taxon>
        <taxon>Ectothiorhodospira</taxon>
    </lineage>
</organism>
<keyword evidence="5" id="KW-1185">Reference proteome</keyword>
<dbReference type="GO" id="GO:0046872">
    <property type="term" value="F:metal ion binding"/>
    <property type="evidence" value="ECO:0007669"/>
    <property type="project" value="InterPro"/>
</dbReference>
<dbReference type="SUPFAM" id="SSF63411">
    <property type="entry name" value="LuxS/MPP-like metallohydrolase"/>
    <property type="match status" value="2"/>
</dbReference>
<dbReference type="EMBL" id="FOUO01000013">
    <property type="protein sequence ID" value="SFM60031.1"/>
    <property type="molecule type" value="Genomic_DNA"/>
</dbReference>
<feature type="domain" description="Peptidase M16 N-terminal" evidence="2">
    <location>
        <begin position="67"/>
        <end position="210"/>
    </location>
</feature>
<keyword evidence="4" id="KW-0645">Protease</keyword>
<evidence type="ECO:0000259" key="2">
    <source>
        <dbReference type="Pfam" id="PF00675"/>
    </source>
</evidence>
<name>A0A1I4S6P2_ECTMO</name>
<dbReference type="InterPro" id="IPR007863">
    <property type="entry name" value="Peptidase_M16_C"/>
</dbReference>
<keyword evidence="4" id="KW-0378">Hydrolase</keyword>
<sequence>MKPGWLYGWMRWHGGQAVMVARGLGRGRGGLLACLLVCWAAFPAAAPAQDQGPVHTYTLDNGMRILVRPDDRAPVVSSMVWYRVGSSYEHSGITGISHALEHMMFKGTQAHPAGEFSRIISELGGRENAFTGRDYTAYYQQLASEHLGKALELEADRMQHLTLPEEAFRREMQVIREERRLRTEDDPNALTWEHFRATAWFNSPYGQPVIGWMSDIEAFTVKDLRDWYARWYTPSNALLVVAGDVDPDAVQRMAQEYFGGIPSRTVPEVKPREEPPQRGERRITVQAPARVPYLAMGYKAPSLPTAAEPWEAYALLVAAGILDGGDSARIPRELVRGRELAASAGAGYSPFSRLDTLFTLWATPAPGEDLQAVEAALTGMVARLRESPPTPQELERVKAQVIAEDVYRRDSIHGQAMRIGLLESIGLSWREGEAFAERVQAVTAEQVQAVARKYLLPSRRTVAWLEPVALESGGGHETADDAEGEVR</sequence>
<dbReference type="GO" id="GO:0006508">
    <property type="term" value="P:proteolysis"/>
    <property type="evidence" value="ECO:0007669"/>
    <property type="project" value="UniProtKB-KW"/>
</dbReference>
<dbReference type="InterPro" id="IPR050361">
    <property type="entry name" value="MPP/UQCRC_Complex"/>
</dbReference>
<protein>
    <submittedName>
        <fullName evidence="4">Zinc protease</fullName>
    </submittedName>
</protein>
<dbReference type="Gene3D" id="3.30.830.10">
    <property type="entry name" value="Metalloenzyme, LuxS/M16 peptidase-like"/>
    <property type="match status" value="2"/>
</dbReference>
<accession>A0A1I4S6P2</accession>
<dbReference type="Pfam" id="PF05193">
    <property type="entry name" value="Peptidase_M16_C"/>
    <property type="match status" value="1"/>
</dbReference>
<dbReference type="PANTHER" id="PTHR11851">
    <property type="entry name" value="METALLOPROTEASE"/>
    <property type="match status" value="1"/>
</dbReference>